<evidence type="ECO:0000313" key="7">
    <source>
        <dbReference type="Proteomes" id="UP000033483"/>
    </source>
</evidence>
<evidence type="ECO:0000256" key="4">
    <source>
        <dbReference type="RuleBase" id="RU003540"/>
    </source>
</evidence>
<accession>A0A0F4Z9S6</accession>
<reference evidence="6 7" key="1">
    <citation type="submission" date="2015-03" db="EMBL/GenBank/DDBJ databases">
        <authorList>
            <person name="Radwan O."/>
            <person name="Al-Naeli F.A."/>
            <person name="Rendon G.A."/>
            <person name="Fields C."/>
        </authorList>
    </citation>
    <scope>NUCLEOTIDE SEQUENCE [LARGE SCALE GENOMIC DNA]</scope>
    <source>
        <strain evidence="6">CR-DP1</strain>
    </source>
</reference>
<dbReference type="InterPro" id="IPR018252">
    <property type="entry name" value="Annexin_repeat_CS"/>
</dbReference>
<organism evidence="6 7">
    <name type="scientific">Thielaviopsis punctulata</name>
    <dbReference type="NCBI Taxonomy" id="72032"/>
    <lineage>
        <taxon>Eukaryota</taxon>
        <taxon>Fungi</taxon>
        <taxon>Dikarya</taxon>
        <taxon>Ascomycota</taxon>
        <taxon>Pezizomycotina</taxon>
        <taxon>Sordariomycetes</taxon>
        <taxon>Hypocreomycetidae</taxon>
        <taxon>Microascales</taxon>
        <taxon>Ceratocystidaceae</taxon>
        <taxon>Thielaviopsis</taxon>
    </lineage>
</organism>
<dbReference type="SUPFAM" id="SSF47874">
    <property type="entry name" value="Annexin"/>
    <property type="match status" value="1"/>
</dbReference>
<dbReference type="EMBL" id="LAEV01001908">
    <property type="protein sequence ID" value="KKA27050.1"/>
    <property type="molecule type" value="Genomic_DNA"/>
</dbReference>
<gene>
    <name evidence="6" type="ORF">TD95_002475</name>
</gene>
<comment type="domain">
    <text evidence="4">A pair of annexin repeats may form one binding site for calcium and phospholipid.</text>
</comment>
<dbReference type="PANTHER" id="PTHR10502:SF102">
    <property type="entry name" value="ANNEXIN B11"/>
    <property type="match status" value="1"/>
</dbReference>
<feature type="compositionally biased region" description="Pro residues" evidence="5">
    <location>
        <begin position="140"/>
        <end position="150"/>
    </location>
</feature>
<evidence type="ECO:0000256" key="1">
    <source>
        <dbReference type="ARBA" id="ARBA00007831"/>
    </source>
</evidence>
<keyword evidence="3 4" id="KW-0041">Annexin</keyword>
<protein>
    <recommendedName>
        <fullName evidence="4">Annexin</fullName>
    </recommendedName>
</protein>
<feature type="compositionally biased region" description="Pro residues" evidence="5">
    <location>
        <begin position="61"/>
        <end position="122"/>
    </location>
</feature>
<evidence type="ECO:0000256" key="5">
    <source>
        <dbReference type="SAM" id="MobiDB-lite"/>
    </source>
</evidence>
<feature type="compositionally biased region" description="Low complexity" evidence="5">
    <location>
        <begin position="33"/>
        <end position="60"/>
    </location>
</feature>
<comment type="caution">
    <text evidence="6">The sequence shown here is derived from an EMBL/GenBank/DDBJ whole genome shotgun (WGS) entry which is preliminary data.</text>
</comment>
<dbReference type="Proteomes" id="UP000033483">
    <property type="component" value="Unassembled WGS sequence"/>
</dbReference>
<dbReference type="GO" id="GO:0005509">
    <property type="term" value="F:calcium ion binding"/>
    <property type="evidence" value="ECO:0007669"/>
    <property type="project" value="InterPro"/>
</dbReference>
<dbReference type="AlphaFoldDB" id="A0A0F4Z9S6"/>
<dbReference type="Pfam" id="PF00191">
    <property type="entry name" value="Annexin"/>
    <property type="match status" value="4"/>
</dbReference>
<sequence>MAYSYQQGYGQYGQPPQQQYNQYQAPNYPPPQNQYHPQGQYGAPPQGYPGGYQQPGQYAPPSGPPPGQYAPPPGPPPGQYAPPSGPPPGQYAPPLGPPPGQYAPPSGPPPGQYAPPSGPPPGQYGHQHPQHIPTGGSGFPAPPYGQPTPPSLGYGAPQVIAWNADQAAGACRAAMKGFGTDEKALIRTLADKDPLQIEAIKSSFERQFGRNLMKDVSKETSGDLEFGLLAILRGPCLNDAYELYRAVQGVGTNERALNDVLLGRSNADVQAIKSMYNRTFQRNLENDIRGDLSGKTERMFMIVLGGNRAEDSVQPQPQQAENDAMEIYKATEGRMGTDEIAVCSLMATRNDAQIRALADAYRRQYSKDLEEVFKKLRHALNPYANAARQIERAMSGIGTDEKAVARRIISAHWNRTYMEAVKAEYQQMYRKDLVTRVKGELRGDFERLILACLGAPI</sequence>
<dbReference type="PRINTS" id="PR00196">
    <property type="entry name" value="ANNEXIN"/>
</dbReference>
<keyword evidence="7" id="KW-1185">Reference proteome</keyword>
<dbReference type="GO" id="GO:0005737">
    <property type="term" value="C:cytoplasm"/>
    <property type="evidence" value="ECO:0007669"/>
    <property type="project" value="TreeGrafter"/>
</dbReference>
<dbReference type="Gene3D" id="1.10.220.10">
    <property type="entry name" value="Annexin"/>
    <property type="match status" value="4"/>
</dbReference>
<proteinExistence type="inferred from homology"/>
<dbReference type="InterPro" id="IPR001464">
    <property type="entry name" value="Annexin"/>
</dbReference>
<dbReference type="OrthoDB" id="37886at2759"/>
<keyword evidence="4" id="KW-0111">Calcium/phospholipid-binding</keyword>
<comment type="similarity">
    <text evidence="1 4">Belongs to the annexin family.</text>
</comment>
<dbReference type="SMART" id="SM00335">
    <property type="entry name" value="ANX"/>
    <property type="match status" value="4"/>
</dbReference>
<keyword evidence="2 4" id="KW-0677">Repeat</keyword>
<feature type="region of interest" description="Disordered" evidence="5">
    <location>
        <begin position="1"/>
        <end position="152"/>
    </location>
</feature>
<name>A0A0F4Z9S6_9PEZI</name>
<dbReference type="PANTHER" id="PTHR10502">
    <property type="entry name" value="ANNEXIN"/>
    <property type="match status" value="1"/>
</dbReference>
<dbReference type="GO" id="GO:0012506">
    <property type="term" value="C:vesicle membrane"/>
    <property type="evidence" value="ECO:0007669"/>
    <property type="project" value="TreeGrafter"/>
</dbReference>
<dbReference type="GO" id="GO:0001786">
    <property type="term" value="F:phosphatidylserine binding"/>
    <property type="evidence" value="ECO:0007669"/>
    <property type="project" value="TreeGrafter"/>
</dbReference>
<dbReference type="InterPro" id="IPR018502">
    <property type="entry name" value="Annexin_repeat"/>
</dbReference>
<dbReference type="GO" id="GO:0005544">
    <property type="term" value="F:calcium-dependent phospholipid binding"/>
    <property type="evidence" value="ECO:0007669"/>
    <property type="project" value="UniProtKB-KW"/>
</dbReference>
<dbReference type="InterPro" id="IPR037104">
    <property type="entry name" value="Annexin_sf"/>
</dbReference>
<dbReference type="GO" id="GO:0005634">
    <property type="term" value="C:nucleus"/>
    <property type="evidence" value="ECO:0007669"/>
    <property type="project" value="TreeGrafter"/>
</dbReference>
<dbReference type="PROSITE" id="PS51897">
    <property type="entry name" value="ANNEXIN_2"/>
    <property type="match status" value="3"/>
</dbReference>
<dbReference type="FunFam" id="1.10.220.10:FF:000005">
    <property type="entry name" value="Annexin"/>
    <property type="match status" value="2"/>
</dbReference>
<evidence type="ECO:0000256" key="3">
    <source>
        <dbReference type="ARBA" id="ARBA00023216"/>
    </source>
</evidence>
<evidence type="ECO:0000256" key="2">
    <source>
        <dbReference type="ARBA" id="ARBA00022737"/>
    </source>
</evidence>
<evidence type="ECO:0000313" key="6">
    <source>
        <dbReference type="EMBL" id="KKA27050.1"/>
    </source>
</evidence>
<dbReference type="GO" id="GO:0005886">
    <property type="term" value="C:plasma membrane"/>
    <property type="evidence" value="ECO:0007669"/>
    <property type="project" value="TreeGrafter"/>
</dbReference>
<feature type="compositionally biased region" description="Low complexity" evidence="5">
    <location>
        <begin position="1"/>
        <end position="26"/>
    </location>
</feature>
<keyword evidence="4" id="KW-0106">Calcium</keyword>
<dbReference type="PROSITE" id="PS00223">
    <property type="entry name" value="ANNEXIN_1"/>
    <property type="match status" value="1"/>
</dbReference>